<feature type="compositionally biased region" description="Polar residues" evidence="1">
    <location>
        <begin position="169"/>
        <end position="185"/>
    </location>
</feature>
<accession>A0A3N4LPD5</accession>
<evidence type="ECO:0008006" key="4">
    <source>
        <dbReference type="Google" id="ProtNLM"/>
    </source>
</evidence>
<dbReference type="InParanoid" id="A0A3N4LPD5"/>
<feature type="region of interest" description="Disordered" evidence="1">
    <location>
        <begin position="350"/>
        <end position="397"/>
    </location>
</feature>
<dbReference type="STRING" id="1051890.A0A3N4LPD5"/>
<reference evidence="2 3" key="1">
    <citation type="journal article" date="2018" name="Nat. Ecol. Evol.">
        <title>Pezizomycetes genomes reveal the molecular basis of ectomycorrhizal truffle lifestyle.</title>
        <authorList>
            <person name="Murat C."/>
            <person name="Payen T."/>
            <person name="Noel B."/>
            <person name="Kuo A."/>
            <person name="Morin E."/>
            <person name="Chen J."/>
            <person name="Kohler A."/>
            <person name="Krizsan K."/>
            <person name="Balestrini R."/>
            <person name="Da Silva C."/>
            <person name="Montanini B."/>
            <person name="Hainaut M."/>
            <person name="Levati E."/>
            <person name="Barry K.W."/>
            <person name="Belfiori B."/>
            <person name="Cichocki N."/>
            <person name="Clum A."/>
            <person name="Dockter R.B."/>
            <person name="Fauchery L."/>
            <person name="Guy J."/>
            <person name="Iotti M."/>
            <person name="Le Tacon F."/>
            <person name="Lindquist E.A."/>
            <person name="Lipzen A."/>
            <person name="Malagnac F."/>
            <person name="Mello A."/>
            <person name="Molinier V."/>
            <person name="Miyauchi S."/>
            <person name="Poulain J."/>
            <person name="Riccioni C."/>
            <person name="Rubini A."/>
            <person name="Sitrit Y."/>
            <person name="Splivallo R."/>
            <person name="Traeger S."/>
            <person name="Wang M."/>
            <person name="Zifcakova L."/>
            <person name="Wipf D."/>
            <person name="Zambonelli A."/>
            <person name="Paolocci F."/>
            <person name="Nowrousian M."/>
            <person name="Ottonello S."/>
            <person name="Baldrian P."/>
            <person name="Spatafora J.W."/>
            <person name="Henrissat B."/>
            <person name="Nagy L.G."/>
            <person name="Aury J.M."/>
            <person name="Wincker P."/>
            <person name="Grigoriev I.V."/>
            <person name="Bonfante P."/>
            <person name="Martin F.M."/>
        </authorList>
    </citation>
    <scope>NUCLEOTIDE SEQUENCE [LARGE SCALE GENOMIC DNA]</scope>
    <source>
        <strain evidence="2 3">ATCC MYA-4762</strain>
    </source>
</reference>
<dbReference type="PANTHER" id="PTHR15410">
    <property type="entry name" value="HIRA-INTERACTING PROTEIN 3"/>
    <property type="match status" value="1"/>
</dbReference>
<organism evidence="2 3">
    <name type="scientific">Terfezia boudieri ATCC MYA-4762</name>
    <dbReference type="NCBI Taxonomy" id="1051890"/>
    <lineage>
        <taxon>Eukaryota</taxon>
        <taxon>Fungi</taxon>
        <taxon>Dikarya</taxon>
        <taxon>Ascomycota</taxon>
        <taxon>Pezizomycotina</taxon>
        <taxon>Pezizomycetes</taxon>
        <taxon>Pezizales</taxon>
        <taxon>Pezizaceae</taxon>
        <taxon>Terfezia</taxon>
    </lineage>
</organism>
<name>A0A3N4LPD5_9PEZI</name>
<dbReference type="OrthoDB" id="552755at2759"/>
<protein>
    <recommendedName>
        <fullName evidence="4">Transcriptional regulator</fullName>
    </recommendedName>
</protein>
<dbReference type="InterPro" id="IPR037647">
    <property type="entry name" value="HIRIP3"/>
</dbReference>
<dbReference type="EMBL" id="ML121551">
    <property type="protein sequence ID" value="RPB22541.1"/>
    <property type="molecule type" value="Genomic_DNA"/>
</dbReference>
<proteinExistence type="predicted"/>
<dbReference type="AlphaFoldDB" id="A0A3N4LPD5"/>
<dbReference type="GO" id="GO:0005634">
    <property type="term" value="C:nucleus"/>
    <property type="evidence" value="ECO:0007669"/>
    <property type="project" value="TreeGrafter"/>
</dbReference>
<sequence>MASSDDEVTAPPKAEIKRITQGIQDAVKRHFQESGDAENLTVNSIRSKAEVTLGLGKDFLRKDPYWRNESKTIIREEFERQNDSIEEGINPPPPKKDATRKKKAALGKQKAEEPDPSEESKPPKKLSRRRAEKPKVEPLKRAVTPDMDKGDSEDEDEPPITRKRPRTKVISTPRMNDGKGSQTKTPDPEASDVEMAGSSLEKGKGTAGEHDGEGAEEKTEVDSESEMSEVLDITSKKKRQRTAGTSKPRSTSKATTIKASAKGRAKKSKEATPVDADTEKIKELQGWLIKCGVRRLWGKELAKLPSAKEKINHLKGMLVDIGMTGRYSNDRARKIKEERELAADLEAVQQGAKAWGADNGETMKTRSSRTSEAPAKPRKLVRPPELAFLDNQSEESD</sequence>
<feature type="compositionally biased region" description="Basic and acidic residues" evidence="1">
    <location>
        <begin position="109"/>
        <end position="122"/>
    </location>
</feature>
<feature type="compositionally biased region" description="Basic and acidic residues" evidence="1">
    <location>
        <begin position="61"/>
        <end position="83"/>
    </location>
</feature>
<feature type="compositionally biased region" description="Basic residues" evidence="1">
    <location>
        <begin position="123"/>
        <end position="132"/>
    </location>
</feature>
<keyword evidence="3" id="KW-1185">Reference proteome</keyword>
<dbReference type="Proteomes" id="UP000267821">
    <property type="component" value="Unassembled WGS sequence"/>
</dbReference>
<evidence type="ECO:0000313" key="2">
    <source>
        <dbReference type="EMBL" id="RPB22541.1"/>
    </source>
</evidence>
<feature type="region of interest" description="Disordered" evidence="1">
    <location>
        <begin position="61"/>
        <end position="276"/>
    </location>
</feature>
<evidence type="ECO:0000313" key="3">
    <source>
        <dbReference type="Proteomes" id="UP000267821"/>
    </source>
</evidence>
<feature type="compositionally biased region" description="Basic and acidic residues" evidence="1">
    <location>
        <begin position="201"/>
        <end position="221"/>
    </location>
</feature>
<dbReference type="PANTHER" id="PTHR15410:SF2">
    <property type="entry name" value="HIRA-INTERACTING PROTEIN 3"/>
    <property type="match status" value="1"/>
</dbReference>
<evidence type="ECO:0000256" key="1">
    <source>
        <dbReference type="SAM" id="MobiDB-lite"/>
    </source>
</evidence>
<feature type="compositionally biased region" description="Polar residues" evidence="1">
    <location>
        <begin position="242"/>
        <end position="257"/>
    </location>
</feature>
<gene>
    <name evidence="2" type="ORF">L211DRAFT_869272</name>
</gene>